<dbReference type="PRINTS" id="PR00502">
    <property type="entry name" value="NUDIXFAMILY"/>
</dbReference>
<comment type="similarity">
    <text evidence="2 17">Belongs to the Nudix hydrolase family.</text>
</comment>
<dbReference type="RefSeq" id="WP_084122914.1">
    <property type="nucleotide sequence ID" value="NZ_LT838813.1"/>
</dbReference>
<dbReference type="OrthoDB" id="9810648at2"/>
<dbReference type="GO" id="GO:0006281">
    <property type="term" value="P:DNA repair"/>
    <property type="evidence" value="ECO:0007669"/>
    <property type="project" value="UniProtKB-KW"/>
</dbReference>
<comment type="catalytic activity">
    <reaction evidence="11">
        <text>8-oxo-GTP + H2O = 8-oxo-GMP + diphosphate + H(+)</text>
        <dbReference type="Rhea" id="RHEA:67616"/>
        <dbReference type="ChEBI" id="CHEBI:15377"/>
        <dbReference type="ChEBI" id="CHEBI:15378"/>
        <dbReference type="ChEBI" id="CHEBI:33019"/>
        <dbReference type="ChEBI" id="CHEBI:143553"/>
        <dbReference type="ChEBI" id="CHEBI:145694"/>
    </reaction>
</comment>
<keyword evidence="6" id="KW-0227">DNA damage</keyword>
<keyword evidence="9" id="KW-0234">DNA repair</keyword>
<dbReference type="STRING" id="758820.SAMN00777080_4633"/>
<evidence type="ECO:0000256" key="13">
    <source>
        <dbReference type="ARBA" id="ARBA00040794"/>
    </source>
</evidence>
<dbReference type="GO" id="GO:0035539">
    <property type="term" value="F:8-oxo-7,8-dihydrodeoxyguanosine triphosphate pyrophosphatase activity"/>
    <property type="evidence" value="ECO:0007669"/>
    <property type="project" value="UniProtKB-EC"/>
</dbReference>
<dbReference type="PANTHER" id="PTHR47707">
    <property type="entry name" value="8-OXO-DGTP DIPHOSPHATASE"/>
    <property type="match status" value="1"/>
</dbReference>
<accession>A0A1W2HAP1</accession>
<name>A0A1W2HAP1_9BACT</name>
<evidence type="ECO:0000256" key="10">
    <source>
        <dbReference type="ARBA" id="ARBA00035861"/>
    </source>
</evidence>
<feature type="domain" description="Nudix hydrolase" evidence="18">
    <location>
        <begin position="3"/>
        <end position="129"/>
    </location>
</feature>
<evidence type="ECO:0000256" key="17">
    <source>
        <dbReference type="RuleBase" id="RU003476"/>
    </source>
</evidence>
<evidence type="ECO:0000256" key="4">
    <source>
        <dbReference type="ARBA" id="ARBA00022705"/>
    </source>
</evidence>
<evidence type="ECO:0000256" key="14">
    <source>
        <dbReference type="ARBA" id="ARBA00041592"/>
    </source>
</evidence>
<dbReference type="PANTHER" id="PTHR47707:SF1">
    <property type="entry name" value="NUDIX HYDROLASE FAMILY PROTEIN"/>
    <property type="match status" value="1"/>
</dbReference>
<proteinExistence type="inferred from homology"/>
<dbReference type="GO" id="GO:0008413">
    <property type="term" value="F:8-oxo-7,8-dihydroguanosine triphosphate pyrophosphatase activity"/>
    <property type="evidence" value="ECO:0007669"/>
    <property type="project" value="TreeGrafter"/>
</dbReference>
<protein>
    <recommendedName>
        <fullName evidence="13">8-oxo-dGTP diphosphatase</fullName>
        <ecNumber evidence="12">3.6.1.55</ecNumber>
    </recommendedName>
    <alternativeName>
        <fullName evidence="16">7,8-dihydro-8-oxoguanine-triphosphatase</fullName>
    </alternativeName>
    <alternativeName>
        <fullName evidence="15">Mutator protein MutT</fullName>
    </alternativeName>
    <alternativeName>
        <fullName evidence="14">dGTP pyrophosphohydrolase</fullName>
    </alternativeName>
</protein>
<dbReference type="GO" id="GO:0044715">
    <property type="term" value="F:8-oxo-dGDP phosphatase activity"/>
    <property type="evidence" value="ECO:0007669"/>
    <property type="project" value="TreeGrafter"/>
</dbReference>
<evidence type="ECO:0000256" key="8">
    <source>
        <dbReference type="ARBA" id="ARBA00022842"/>
    </source>
</evidence>
<evidence type="ECO:0000256" key="2">
    <source>
        <dbReference type="ARBA" id="ARBA00005582"/>
    </source>
</evidence>
<evidence type="ECO:0000256" key="5">
    <source>
        <dbReference type="ARBA" id="ARBA00022723"/>
    </source>
</evidence>
<evidence type="ECO:0000256" key="1">
    <source>
        <dbReference type="ARBA" id="ARBA00001946"/>
    </source>
</evidence>
<dbReference type="InterPro" id="IPR020084">
    <property type="entry name" value="NUDIX_hydrolase_CS"/>
</dbReference>
<evidence type="ECO:0000256" key="15">
    <source>
        <dbReference type="ARBA" id="ARBA00041979"/>
    </source>
</evidence>
<dbReference type="GO" id="GO:0046872">
    <property type="term" value="F:metal ion binding"/>
    <property type="evidence" value="ECO:0007669"/>
    <property type="project" value="UniProtKB-KW"/>
</dbReference>
<sequence length="141" mass="16426">MTKLIRVSCAIILDSGKVLCAQRSENMDLPLKWELPGGKIEENESAAECLKREIFEELNIEIQIIRSFESNIHQYSPLKKIELIPFLCSFINSGITLKEHKDFCWKEIVKLAEMDWAEADIPIIRDFVQWYSLNRTQTHSI</sequence>
<dbReference type="GO" id="GO:0006260">
    <property type="term" value="P:DNA replication"/>
    <property type="evidence" value="ECO:0007669"/>
    <property type="project" value="UniProtKB-KW"/>
</dbReference>
<evidence type="ECO:0000256" key="9">
    <source>
        <dbReference type="ARBA" id="ARBA00023204"/>
    </source>
</evidence>
<dbReference type="Gene3D" id="3.90.79.10">
    <property type="entry name" value="Nucleoside Triphosphate Pyrophosphohydrolase"/>
    <property type="match status" value="1"/>
</dbReference>
<evidence type="ECO:0000313" key="19">
    <source>
        <dbReference type="EMBL" id="SMD45960.1"/>
    </source>
</evidence>
<dbReference type="EMBL" id="LT838813">
    <property type="protein sequence ID" value="SMD45960.1"/>
    <property type="molecule type" value="Genomic_DNA"/>
</dbReference>
<comment type="catalytic activity">
    <reaction evidence="10">
        <text>8-oxo-dGTP + H2O = 8-oxo-dGMP + diphosphate + H(+)</text>
        <dbReference type="Rhea" id="RHEA:31575"/>
        <dbReference type="ChEBI" id="CHEBI:15377"/>
        <dbReference type="ChEBI" id="CHEBI:15378"/>
        <dbReference type="ChEBI" id="CHEBI:33019"/>
        <dbReference type="ChEBI" id="CHEBI:63224"/>
        <dbReference type="ChEBI" id="CHEBI:77896"/>
        <dbReference type="EC" id="3.6.1.55"/>
    </reaction>
</comment>
<evidence type="ECO:0000256" key="6">
    <source>
        <dbReference type="ARBA" id="ARBA00022763"/>
    </source>
</evidence>
<dbReference type="Proteomes" id="UP000192333">
    <property type="component" value="Chromosome I"/>
</dbReference>
<gene>
    <name evidence="19" type="ORF">SAMN00777080_4633</name>
</gene>
<keyword evidence="5" id="KW-0479">Metal-binding</keyword>
<dbReference type="InterPro" id="IPR015797">
    <property type="entry name" value="NUDIX_hydrolase-like_dom_sf"/>
</dbReference>
<keyword evidence="8" id="KW-0460">Magnesium</keyword>
<dbReference type="AlphaFoldDB" id="A0A1W2HAP1"/>
<comment type="cofactor">
    <cofactor evidence="1">
        <name>Mg(2+)</name>
        <dbReference type="ChEBI" id="CHEBI:18420"/>
    </cofactor>
</comment>
<evidence type="ECO:0000256" key="3">
    <source>
        <dbReference type="ARBA" id="ARBA00022457"/>
    </source>
</evidence>
<dbReference type="InterPro" id="IPR020476">
    <property type="entry name" value="Nudix_hydrolase"/>
</dbReference>
<evidence type="ECO:0000256" key="16">
    <source>
        <dbReference type="ARBA" id="ARBA00042798"/>
    </source>
</evidence>
<organism evidence="19 20">
    <name type="scientific">Aquiflexum balticum DSM 16537</name>
    <dbReference type="NCBI Taxonomy" id="758820"/>
    <lineage>
        <taxon>Bacteria</taxon>
        <taxon>Pseudomonadati</taxon>
        <taxon>Bacteroidota</taxon>
        <taxon>Cytophagia</taxon>
        <taxon>Cytophagales</taxon>
        <taxon>Cyclobacteriaceae</taxon>
        <taxon>Aquiflexum</taxon>
    </lineage>
</organism>
<dbReference type="CDD" id="cd03425">
    <property type="entry name" value="NUDIX_MutT_NudA_like"/>
    <property type="match status" value="1"/>
</dbReference>
<evidence type="ECO:0000256" key="12">
    <source>
        <dbReference type="ARBA" id="ARBA00038905"/>
    </source>
</evidence>
<dbReference type="EC" id="3.6.1.55" evidence="12"/>
<evidence type="ECO:0000256" key="7">
    <source>
        <dbReference type="ARBA" id="ARBA00022801"/>
    </source>
</evidence>
<keyword evidence="20" id="KW-1185">Reference proteome</keyword>
<reference evidence="20" key="1">
    <citation type="submission" date="2017-04" db="EMBL/GenBank/DDBJ databases">
        <authorList>
            <person name="Varghese N."/>
            <person name="Submissions S."/>
        </authorList>
    </citation>
    <scope>NUCLEOTIDE SEQUENCE [LARGE SCALE GENOMIC DNA]</scope>
    <source>
        <strain evidence="20">DSM 16537</strain>
    </source>
</reference>
<dbReference type="PROSITE" id="PS00893">
    <property type="entry name" value="NUDIX_BOX"/>
    <property type="match status" value="1"/>
</dbReference>
<evidence type="ECO:0000256" key="11">
    <source>
        <dbReference type="ARBA" id="ARBA00036904"/>
    </source>
</evidence>
<dbReference type="SUPFAM" id="SSF55811">
    <property type="entry name" value="Nudix"/>
    <property type="match status" value="1"/>
</dbReference>
<keyword evidence="4" id="KW-0235">DNA replication</keyword>
<dbReference type="PROSITE" id="PS51462">
    <property type="entry name" value="NUDIX"/>
    <property type="match status" value="1"/>
</dbReference>
<keyword evidence="7 17" id="KW-0378">Hydrolase</keyword>
<keyword evidence="3" id="KW-0515">Mutator protein</keyword>
<evidence type="ECO:0000313" key="20">
    <source>
        <dbReference type="Proteomes" id="UP000192333"/>
    </source>
</evidence>
<evidence type="ECO:0000259" key="18">
    <source>
        <dbReference type="PROSITE" id="PS51462"/>
    </source>
</evidence>
<dbReference type="InterPro" id="IPR047127">
    <property type="entry name" value="MutT-like"/>
</dbReference>
<dbReference type="GO" id="GO:0044716">
    <property type="term" value="F:8-oxo-GDP phosphatase activity"/>
    <property type="evidence" value="ECO:0007669"/>
    <property type="project" value="TreeGrafter"/>
</dbReference>
<dbReference type="InterPro" id="IPR000086">
    <property type="entry name" value="NUDIX_hydrolase_dom"/>
</dbReference>
<dbReference type="Pfam" id="PF00293">
    <property type="entry name" value="NUDIX"/>
    <property type="match status" value="1"/>
</dbReference>